<feature type="domain" description="HpcH/HpaI aldolase/citrate lyase" evidence="4">
    <location>
        <begin position="4"/>
        <end position="206"/>
    </location>
</feature>
<dbReference type="GO" id="GO:0046872">
    <property type="term" value="F:metal ion binding"/>
    <property type="evidence" value="ECO:0007669"/>
    <property type="project" value="UniProtKB-KW"/>
</dbReference>
<dbReference type="SUPFAM" id="SSF51621">
    <property type="entry name" value="Phosphoenolpyruvate/pyruvate domain"/>
    <property type="match status" value="1"/>
</dbReference>
<dbReference type="InterPro" id="IPR040442">
    <property type="entry name" value="Pyrv_kinase-like_dom_sf"/>
</dbReference>
<proteinExistence type="inferred from homology"/>
<comment type="caution">
    <text evidence="5">The sequence shown here is derived from an EMBL/GenBank/DDBJ whole genome shotgun (WGS) entry which is preliminary data.</text>
</comment>
<name>A0A4R5TNG1_9MICC</name>
<evidence type="ECO:0000259" key="4">
    <source>
        <dbReference type="Pfam" id="PF03328"/>
    </source>
</evidence>
<evidence type="ECO:0000313" key="5">
    <source>
        <dbReference type="EMBL" id="TDK24235.1"/>
    </source>
</evidence>
<sequence length="229" mass="23713">MPSEELVEMLAVAGFDFILIDCEHGPADVGALRQHIAAAALHGAEVMVRVGEGEDALILRALDSGAAGVVAPHLDSVEQAQDFVAAAHYPPVGRRGFATYGRAGFYGTMSSRDHHARLAEETLLIGMIESPLAVSAVDEILAVQGLDGLLLGAADLAASSGPGALSVPESRKRFNAAVAAAGTLRMDLVGDTDAAAASYADGAQIVVYNLTQALMAQFSVLLEPRPPTR</sequence>
<dbReference type="EMBL" id="SMTK01000005">
    <property type="protein sequence ID" value="TDK24235.1"/>
    <property type="molecule type" value="Genomic_DNA"/>
</dbReference>
<dbReference type="AlphaFoldDB" id="A0A4R5TNG1"/>
<evidence type="ECO:0000313" key="6">
    <source>
        <dbReference type="Proteomes" id="UP000295411"/>
    </source>
</evidence>
<dbReference type="Proteomes" id="UP000295411">
    <property type="component" value="Unassembled WGS sequence"/>
</dbReference>
<dbReference type="OrthoDB" id="3353438at2"/>
<dbReference type="GO" id="GO:0016832">
    <property type="term" value="F:aldehyde-lyase activity"/>
    <property type="evidence" value="ECO:0007669"/>
    <property type="project" value="TreeGrafter"/>
</dbReference>
<dbReference type="Gene3D" id="3.20.20.60">
    <property type="entry name" value="Phosphoenolpyruvate-binding domains"/>
    <property type="match status" value="1"/>
</dbReference>
<organism evidence="5 6">
    <name type="scientific">Arthrobacter crusticola</name>
    <dbReference type="NCBI Taxonomy" id="2547960"/>
    <lineage>
        <taxon>Bacteria</taxon>
        <taxon>Bacillati</taxon>
        <taxon>Actinomycetota</taxon>
        <taxon>Actinomycetes</taxon>
        <taxon>Micrococcales</taxon>
        <taxon>Micrococcaceae</taxon>
        <taxon>Arthrobacter</taxon>
    </lineage>
</organism>
<keyword evidence="6" id="KW-1185">Reference proteome</keyword>
<protein>
    <submittedName>
        <fullName evidence="5">2-dehydro-3-deoxyglucarate aldolase</fullName>
    </submittedName>
</protein>
<reference evidence="5 6" key="1">
    <citation type="submission" date="2019-03" db="EMBL/GenBank/DDBJ databases">
        <title>Arthrobacter sp. nov., an bacterium isolated from biocrust in Mu Us Desert.</title>
        <authorList>
            <person name="Lixiong L."/>
        </authorList>
    </citation>
    <scope>NUCLEOTIDE SEQUENCE [LARGE SCALE GENOMIC DNA]</scope>
    <source>
        <strain evidence="5 6">SLN-3</strain>
    </source>
</reference>
<evidence type="ECO:0000256" key="3">
    <source>
        <dbReference type="ARBA" id="ARBA00023239"/>
    </source>
</evidence>
<keyword evidence="2" id="KW-0479">Metal-binding</keyword>
<dbReference type="InterPro" id="IPR050251">
    <property type="entry name" value="HpcH-HpaI_aldolase"/>
</dbReference>
<evidence type="ECO:0000256" key="2">
    <source>
        <dbReference type="ARBA" id="ARBA00022723"/>
    </source>
</evidence>
<gene>
    <name evidence="5" type="ORF">E2F48_14280</name>
</gene>
<dbReference type="PANTHER" id="PTHR30502">
    <property type="entry name" value="2-KETO-3-DEOXY-L-RHAMNONATE ALDOLASE"/>
    <property type="match status" value="1"/>
</dbReference>
<dbReference type="InterPro" id="IPR015813">
    <property type="entry name" value="Pyrv/PenolPyrv_kinase-like_dom"/>
</dbReference>
<accession>A0A4R5TNG1</accession>
<evidence type="ECO:0000256" key="1">
    <source>
        <dbReference type="ARBA" id="ARBA00005568"/>
    </source>
</evidence>
<dbReference type="GO" id="GO:0005737">
    <property type="term" value="C:cytoplasm"/>
    <property type="evidence" value="ECO:0007669"/>
    <property type="project" value="TreeGrafter"/>
</dbReference>
<keyword evidence="3" id="KW-0456">Lyase</keyword>
<dbReference type="InterPro" id="IPR005000">
    <property type="entry name" value="Aldolase/citrate-lyase_domain"/>
</dbReference>
<dbReference type="PANTHER" id="PTHR30502:SF0">
    <property type="entry name" value="PHOSPHOENOLPYRUVATE CARBOXYLASE FAMILY PROTEIN"/>
    <property type="match status" value="1"/>
</dbReference>
<dbReference type="Pfam" id="PF03328">
    <property type="entry name" value="HpcH_HpaI"/>
    <property type="match status" value="1"/>
</dbReference>
<comment type="similarity">
    <text evidence="1">Belongs to the HpcH/HpaI aldolase family.</text>
</comment>